<evidence type="ECO:0000256" key="5">
    <source>
        <dbReference type="ARBA" id="ARBA00020857"/>
    </source>
</evidence>
<dbReference type="InterPro" id="IPR053408">
    <property type="entry name" value="MlaE_Permease"/>
</dbReference>
<evidence type="ECO:0000313" key="19">
    <source>
        <dbReference type="Proteomes" id="UP000595420"/>
    </source>
</evidence>
<comment type="subunit">
    <text evidence="4">The complex is composed of two ATP-binding proteins (MlaF), two transmembrane proteins (MlaE), two cytoplasmic solute-binding proteins (MlaB) and six periplasmic solute-binding proteins (MlaD).</text>
</comment>
<evidence type="ECO:0000256" key="1">
    <source>
        <dbReference type="ARBA" id="ARBA00002460"/>
    </source>
</evidence>
<evidence type="ECO:0000256" key="7">
    <source>
        <dbReference type="ARBA" id="ARBA00022475"/>
    </source>
</evidence>
<dbReference type="Proteomes" id="UP000193925">
    <property type="component" value="Chromosome AFERRI"/>
</dbReference>
<keyword evidence="11 12" id="KW-0472">Membrane</keyword>
<evidence type="ECO:0000256" key="6">
    <source>
        <dbReference type="ARBA" id="ARBA00022448"/>
    </source>
</evidence>
<keyword evidence="18" id="KW-1185">Reference proteome</keyword>
<reference evidence="14 17" key="3">
    <citation type="submission" date="2016-07" db="EMBL/GenBank/DDBJ databases">
        <title>Draft genome of a psychrotolerant acidophile Acidithiobacillus ferrivorans strain YL15.</title>
        <authorList>
            <person name="Peng T."/>
            <person name="Ma L."/>
            <person name="Nan M."/>
            <person name="An N."/>
            <person name="Wang M."/>
            <person name="Qiu G."/>
            <person name="Zeng W."/>
        </authorList>
    </citation>
    <scope>NUCLEOTIDE SEQUENCE [LARGE SCALE GENOMIC DNA]</scope>
    <source>
        <strain evidence="14 17">YL15</strain>
    </source>
</reference>
<reference evidence="15 19" key="5">
    <citation type="submission" date="2020-07" db="EMBL/GenBank/DDBJ databases">
        <title>Complete genome sequence analysis of Acidithiobacillus ferrivorans XJFY6S-08 reveals extreme environmental adaptation to alpine acid mine drainage.</title>
        <authorList>
            <person name="Yan L."/>
            <person name="Ni Y."/>
        </authorList>
    </citation>
    <scope>NUCLEOTIDE SEQUENCE [LARGE SCALE GENOMIC DNA]</scope>
    <source>
        <strain evidence="15 19">XJFY6S-08</strain>
    </source>
</reference>
<dbReference type="RefSeq" id="WP_014030202.1">
    <property type="nucleotide sequence ID" value="NZ_CCCS020000002.1"/>
</dbReference>
<organism evidence="13">
    <name type="scientific">Acidithiobacillus ferrivorans</name>
    <dbReference type="NCBI Taxonomy" id="160808"/>
    <lineage>
        <taxon>Bacteria</taxon>
        <taxon>Pseudomonadati</taxon>
        <taxon>Pseudomonadota</taxon>
        <taxon>Acidithiobacillia</taxon>
        <taxon>Acidithiobacillales</taxon>
        <taxon>Acidithiobacillaceae</taxon>
        <taxon>Acidithiobacillus</taxon>
    </lineage>
</organism>
<evidence type="ECO:0000256" key="8">
    <source>
        <dbReference type="ARBA" id="ARBA00022519"/>
    </source>
</evidence>
<dbReference type="PANTHER" id="PTHR30188">
    <property type="entry name" value="ABC TRANSPORTER PERMEASE PROTEIN-RELATED"/>
    <property type="match status" value="1"/>
</dbReference>
<dbReference type="OrthoDB" id="5292089at2"/>
<evidence type="ECO:0000313" key="14">
    <source>
        <dbReference type="EMBL" id="OCB01687.1"/>
    </source>
</evidence>
<dbReference type="EMBL" id="CP059488">
    <property type="protein sequence ID" value="QQD72554.1"/>
    <property type="molecule type" value="Genomic_DNA"/>
</dbReference>
<name>A0A060UQ12_9PROT</name>
<dbReference type="Proteomes" id="UP000595420">
    <property type="component" value="Chromosome"/>
</dbReference>
<evidence type="ECO:0000313" key="15">
    <source>
        <dbReference type="EMBL" id="QQD72554.1"/>
    </source>
</evidence>
<dbReference type="Pfam" id="PF02405">
    <property type="entry name" value="MlaE"/>
    <property type="match status" value="1"/>
</dbReference>
<protein>
    <recommendedName>
        <fullName evidence="5">Intermembrane phospholipid transport system permease protein MlaE</fullName>
    </recommendedName>
</protein>
<feature type="transmembrane region" description="Helical" evidence="12">
    <location>
        <begin position="14"/>
        <end position="36"/>
    </location>
</feature>
<comment type="function">
    <text evidence="1">Part of the ABC transporter complex MlaFEDB, which is involved in a phospholipid transport pathway that maintains lipid asymmetry in the outer membrane by retrograde trafficking of phospholipids from the outer membrane to the inner membrane. Probably responsible for the translocation of the substrate across the membrane.</text>
</comment>
<gene>
    <name evidence="13" type="primary">ttg2B</name>
    <name evidence="15" type="synonym">mlaE</name>
    <name evidence="16" type="synonym">yrbE</name>
    <name evidence="13" type="ORF">AFERRI_100099</name>
    <name evidence="16" type="ORF">AFERRI_50069</name>
    <name evidence="14" type="ORF">BBC27_02250</name>
    <name evidence="15" type="ORF">H2515_14435</name>
</gene>
<comment type="similarity">
    <text evidence="3 12">Belongs to the MlaE permease family.</text>
</comment>
<accession>A0A060UQ12</accession>
<dbReference type="NCBIfam" id="TIGR00056">
    <property type="entry name" value="MlaE family lipid ABC transporter permease subunit"/>
    <property type="match status" value="1"/>
</dbReference>
<evidence type="ECO:0000313" key="18">
    <source>
        <dbReference type="Proteomes" id="UP000193925"/>
    </source>
</evidence>
<evidence type="ECO:0000256" key="12">
    <source>
        <dbReference type="RuleBase" id="RU362044"/>
    </source>
</evidence>
<dbReference type="GO" id="GO:0043190">
    <property type="term" value="C:ATP-binding cassette (ABC) transporter complex"/>
    <property type="evidence" value="ECO:0007669"/>
    <property type="project" value="InterPro"/>
</dbReference>
<feature type="transmembrane region" description="Helical" evidence="12">
    <location>
        <begin position="200"/>
        <end position="220"/>
    </location>
</feature>
<keyword evidence="9 12" id="KW-0812">Transmembrane</keyword>
<dbReference type="PANTHER" id="PTHR30188:SF4">
    <property type="entry name" value="PROTEIN TRIGALACTOSYLDIACYLGLYCEROL 1, CHLOROPLASTIC"/>
    <property type="match status" value="1"/>
</dbReference>
<reference evidence="16 18" key="4">
    <citation type="submission" date="2017-03" db="EMBL/GenBank/DDBJ databases">
        <authorList>
            <person name="Regsiter A."/>
            <person name="William W."/>
        </authorList>
    </citation>
    <scope>NUCLEOTIDE SEQUENCE [LARGE SCALE GENOMIC DNA]</scope>
    <source>
        <strain evidence="16">PRJEB5721</strain>
    </source>
</reference>
<evidence type="ECO:0000313" key="13">
    <source>
        <dbReference type="EMBL" id="CDQ08664.1"/>
    </source>
</evidence>
<evidence type="ECO:0000256" key="11">
    <source>
        <dbReference type="ARBA" id="ARBA00023136"/>
    </source>
</evidence>
<feature type="transmembrane region" description="Helical" evidence="12">
    <location>
        <begin position="57"/>
        <end position="80"/>
    </location>
</feature>
<dbReference type="Proteomes" id="UP000093129">
    <property type="component" value="Unassembled WGS sequence"/>
</dbReference>
<dbReference type="EMBL" id="LT841305">
    <property type="protein sequence ID" value="SMH66868.1"/>
    <property type="molecule type" value="Genomic_DNA"/>
</dbReference>
<keyword evidence="6" id="KW-0813">Transport</keyword>
<feature type="transmembrane region" description="Helical" evidence="12">
    <location>
        <begin position="165"/>
        <end position="188"/>
    </location>
</feature>
<evidence type="ECO:0000256" key="9">
    <source>
        <dbReference type="ARBA" id="ARBA00022692"/>
    </source>
</evidence>
<reference evidence="13" key="1">
    <citation type="submission" date="2014-03" db="EMBL/GenBank/DDBJ databases">
        <authorList>
            <person name="Genoscope - CEA"/>
        </authorList>
    </citation>
    <scope>NUCLEOTIDE SEQUENCE [LARGE SCALE GENOMIC DNA]</scope>
    <source>
        <strain evidence="13">CF27</strain>
    </source>
</reference>
<dbReference type="InterPro" id="IPR003453">
    <property type="entry name" value="ABC_MlaE_roteobac"/>
</dbReference>
<sequence>MAFLDFVPNLGRRVLLTIPNLGAATRFLLWSLVAVINRHFSFQQLLKQVYGFGVRSLLLMVVAAFFTGMVLGFQGYYALVRFGATSALGTLVALSLLRELGPVLTALLFAGRAGSALTAEISSMKATEQLSAMEMMAVNPFAWVVAPRLWAGIIVVPILCAIFDLVGIFGGYLISVPVLGVDGGTFWAQMQSNVAFSGDILTGLFKALCFGLAVTWIAAWQGYAAQPTAEGVGNATTRSVVTASLVVLGLDFILTALLFT</sequence>
<evidence type="ECO:0000313" key="17">
    <source>
        <dbReference type="Proteomes" id="UP000093129"/>
    </source>
</evidence>
<feature type="transmembrane region" description="Helical" evidence="12">
    <location>
        <begin position="140"/>
        <end position="159"/>
    </location>
</feature>
<dbReference type="GO" id="GO:0005548">
    <property type="term" value="F:phospholipid transporter activity"/>
    <property type="evidence" value="ECO:0007669"/>
    <property type="project" value="TreeGrafter"/>
</dbReference>
<dbReference type="AlphaFoldDB" id="A0A060UQ12"/>
<dbReference type="NCBIfam" id="NF033619">
    <property type="entry name" value="perm_MlaE_1"/>
    <property type="match status" value="1"/>
</dbReference>
<proteinExistence type="inferred from homology"/>
<evidence type="ECO:0000256" key="2">
    <source>
        <dbReference type="ARBA" id="ARBA00004429"/>
    </source>
</evidence>
<feature type="transmembrane region" description="Helical" evidence="12">
    <location>
        <begin position="240"/>
        <end position="259"/>
    </location>
</feature>
<dbReference type="InterPro" id="IPR030802">
    <property type="entry name" value="Permease_MalE"/>
</dbReference>
<evidence type="ECO:0000256" key="10">
    <source>
        <dbReference type="ARBA" id="ARBA00022989"/>
    </source>
</evidence>
<dbReference type="EMBL" id="CCCS020000002">
    <property type="protein sequence ID" value="CDQ08664.1"/>
    <property type="molecule type" value="Genomic_DNA"/>
</dbReference>
<keyword evidence="10 12" id="KW-1133">Transmembrane helix</keyword>
<evidence type="ECO:0000256" key="4">
    <source>
        <dbReference type="ARBA" id="ARBA00011380"/>
    </source>
</evidence>
<evidence type="ECO:0000256" key="3">
    <source>
        <dbReference type="ARBA" id="ARBA00007556"/>
    </source>
</evidence>
<keyword evidence="8 12" id="KW-0997">Cell inner membrane</keyword>
<reference evidence="13" key="2">
    <citation type="submission" date="2014-07" db="EMBL/GenBank/DDBJ databases">
        <title>Initial genome analysis of the psychrotolerant acidophile Acidithiobacillus ferrivorans CF27: insights into iron and sulfur oxidation pathways and into biofilm formation.</title>
        <authorList>
            <person name="Talla E."/>
            <person name="Hedrich S."/>
            <person name="Mangenot S."/>
            <person name="Ji B."/>
            <person name="Johnson D.B."/>
            <person name="Barbe V."/>
            <person name="Bonnefoy V."/>
        </authorList>
    </citation>
    <scope>NUCLEOTIDE SEQUENCE [LARGE SCALE GENOMIC DNA]</scope>
    <source>
        <strain evidence="13">CF27</strain>
    </source>
</reference>
<comment type="subcellular location">
    <subcellularLocation>
        <location evidence="2 12">Cell inner membrane</location>
        <topology evidence="2 12">Multi-pass membrane protein</topology>
    </subcellularLocation>
</comment>
<evidence type="ECO:0000313" key="16">
    <source>
        <dbReference type="EMBL" id="SMH66868.1"/>
    </source>
</evidence>
<keyword evidence="7" id="KW-1003">Cell membrane</keyword>
<dbReference type="EMBL" id="MASQ01000128">
    <property type="protein sequence ID" value="OCB01687.1"/>
    <property type="molecule type" value="Genomic_DNA"/>
</dbReference>